<feature type="compositionally biased region" description="Acidic residues" evidence="1">
    <location>
        <begin position="96"/>
        <end position="113"/>
    </location>
</feature>
<dbReference type="AlphaFoldDB" id="A0AAE8M404"/>
<comment type="caution">
    <text evidence="2">The sequence shown here is derived from an EMBL/GenBank/DDBJ whole genome shotgun (WGS) entry which is preliminary data.</text>
</comment>
<keyword evidence="3" id="KW-1185">Reference proteome</keyword>
<feature type="compositionally biased region" description="Polar residues" evidence="1">
    <location>
        <begin position="53"/>
        <end position="83"/>
    </location>
</feature>
<feature type="compositionally biased region" description="Basic and acidic residues" evidence="1">
    <location>
        <begin position="11"/>
        <end position="36"/>
    </location>
</feature>
<organism evidence="2 3">
    <name type="scientific">Fusarium torulosum</name>
    <dbReference type="NCBI Taxonomy" id="33205"/>
    <lineage>
        <taxon>Eukaryota</taxon>
        <taxon>Fungi</taxon>
        <taxon>Dikarya</taxon>
        <taxon>Ascomycota</taxon>
        <taxon>Pezizomycotina</taxon>
        <taxon>Sordariomycetes</taxon>
        <taxon>Hypocreomycetidae</taxon>
        <taxon>Hypocreales</taxon>
        <taxon>Nectriaceae</taxon>
        <taxon>Fusarium</taxon>
    </lineage>
</organism>
<evidence type="ECO:0000256" key="1">
    <source>
        <dbReference type="SAM" id="MobiDB-lite"/>
    </source>
</evidence>
<feature type="region of interest" description="Disordered" evidence="1">
    <location>
        <begin position="1"/>
        <end position="154"/>
    </location>
</feature>
<feature type="compositionally biased region" description="Basic and acidic residues" evidence="1">
    <location>
        <begin position="134"/>
        <end position="154"/>
    </location>
</feature>
<dbReference type="Proteomes" id="UP001187734">
    <property type="component" value="Unassembled WGS sequence"/>
</dbReference>
<name>A0AAE8M404_9HYPO</name>
<feature type="compositionally biased region" description="Basic residues" evidence="1">
    <location>
        <begin position="119"/>
        <end position="131"/>
    </location>
</feature>
<dbReference type="EMBL" id="ONZP01000103">
    <property type="protein sequence ID" value="SPJ73720.1"/>
    <property type="molecule type" value="Genomic_DNA"/>
</dbReference>
<proteinExistence type="predicted"/>
<reference evidence="2" key="1">
    <citation type="submission" date="2018-03" db="EMBL/GenBank/DDBJ databases">
        <authorList>
            <person name="Guldener U."/>
        </authorList>
    </citation>
    <scope>NUCLEOTIDE SEQUENCE</scope>
</reference>
<evidence type="ECO:0000313" key="3">
    <source>
        <dbReference type="Proteomes" id="UP001187734"/>
    </source>
</evidence>
<evidence type="ECO:0000313" key="2">
    <source>
        <dbReference type="EMBL" id="SPJ73720.1"/>
    </source>
</evidence>
<accession>A0AAE8M404</accession>
<sequence length="154" mass="17352">MEQALSTGHATEPKDLTDESEVKAQVKSEVKTEIQPRSDTAGPKASAKRKLPTRSSRNSELWPSSGTVKDSKVSSMRPSNPSPLNDDGNDPTFDLEKEEENEPQDDNYSEDETSTERAKRFKREQHRKQCAARKAIETPVHRAKRLARDKNVHP</sequence>
<protein>
    <submittedName>
        <fullName evidence="2">Uncharacterized protein</fullName>
    </submittedName>
</protein>
<gene>
    <name evidence="2" type="ORF">FTOL_03450</name>
</gene>